<sequence length="284" mass="30797">MGSGCSTPARLAALMLTVLLAACAAGKSYVAADDAPPYARAGYLDARLALTRIIGAPLAPIVRNLRAPHGRLHGRAGLERFLRDALRPLDIVVIRSRPAATRLLIPGHFTHATVWLGTPAEMKALGVWSLSAVRPHRERLRAGRPVIEAARDAVQLSPMREITDVDEIVILRPRPGGRDWARAKYAGLFAAIGRPFDYNFDWTDKARLTCAELVAGVFPEFELPVRYTQGRFAIVPDDIVRAATIPGSRLRVVRYVAPADGNGFSASGGEAVLKLLSRPRDDAT</sequence>
<name>A0A844QGJ2_9HYPH</name>
<accession>A0A844QGJ2</accession>
<dbReference type="EMBL" id="WPHG01000002">
    <property type="protein sequence ID" value="MVA97101.1"/>
    <property type="molecule type" value="Genomic_DNA"/>
</dbReference>
<feature type="chain" id="PRO_5032862580" description="Lipoprotein" evidence="1">
    <location>
        <begin position="25"/>
        <end position="284"/>
    </location>
</feature>
<evidence type="ECO:0000313" key="2">
    <source>
        <dbReference type="EMBL" id="MVA97101.1"/>
    </source>
</evidence>
<gene>
    <name evidence="2" type="ORF">GN330_07540</name>
</gene>
<keyword evidence="3" id="KW-1185">Reference proteome</keyword>
<dbReference type="Pfam" id="PF05708">
    <property type="entry name" value="Peptidase_C92"/>
    <property type="match status" value="1"/>
</dbReference>
<dbReference type="Gene3D" id="3.90.1720.10">
    <property type="entry name" value="endopeptidase domain like (from Nostoc punctiforme)"/>
    <property type="match status" value="1"/>
</dbReference>
<dbReference type="RefSeq" id="WP_156712094.1">
    <property type="nucleotide sequence ID" value="NZ_WPHG01000002.1"/>
</dbReference>
<dbReference type="SUPFAM" id="SSF54001">
    <property type="entry name" value="Cysteine proteinases"/>
    <property type="match status" value="1"/>
</dbReference>
<dbReference type="InterPro" id="IPR038765">
    <property type="entry name" value="Papain-like_cys_pep_sf"/>
</dbReference>
<evidence type="ECO:0000313" key="3">
    <source>
        <dbReference type="Proteomes" id="UP000463224"/>
    </source>
</evidence>
<evidence type="ECO:0008006" key="4">
    <source>
        <dbReference type="Google" id="ProtNLM"/>
    </source>
</evidence>
<organism evidence="2 3">
    <name type="scientific">Nitratireductor arenosus</name>
    <dbReference type="NCBI Taxonomy" id="2682096"/>
    <lineage>
        <taxon>Bacteria</taxon>
        <taxon>Pseudomonadati</taxon>
        <taxon>Pseudomonadota</taxon>
        <taxon>Alphaproteobacteria</taxon>
        <taxon>Hyphomicrobiales</taxon>
        <taxon>Phyllobacteriaceae</taxon>
        <taxon>Nitratireductor</taxon>
    </lineage>
</organism>
<evidence type="ECO:0000256" key="1">
    <source>
        <dbReference type="SAM" id="SignalP"/>
    </source>
</evidence>
<dbReference type="InterPro" id="IPR024453">
    <property type="entry name" value="Peptidase_C92"/>
</dbReference>
<keyword evidence="1" id="KW-0732">Signal</keyword>
<proteinExistence type="predicted"/>
<reference evidence="2 3" key="1">
    <citation type="submission" date="2019-12" db="EMBL/GenBank/DDBJ databases">
        <title>Nitratireductor arenosus sp. nov., Isolated from sea sand, Jeju island, South Korea.</title>
        <authorList>
            <person name="Kim W."/>
        </authorList>
    </citation>
    <scope>NUCLEOTIDE SEQUENCE [LARGE SCALE GENOMIC DNA]</scope>
    <source>
        <strain evidence="2 3">CAU 1489</strain>
    </source>
</reference>
<protein>
    <recommendedName>
        <fullName evidence="4">Lipoprotein</fullName>
    </recommendedName>
</protein>
<dbReference type="Proteomes" id="UP000463224">
    <property type="component" value="Unassembled WGS sequence"/>
</dbReference>
<dbReference type="AlphaFoldDB" id="A0A844QGJ2"/>
<feature type="signal peptide" evidence="1">
    <location>
        <begin position="1"/>
        <end position="24"/>
    </location>
</feature>
<comment type="caution">
    <text evidence="2">The sequence shown here is derived from an EMBL/GenBank/DDBJ whole genome shotgun (WGS) entry which is preliminary data.</text>
</comment>